<dbReference type="RefSeq" id="WP_004307448.1">
    <property type="nucleotide sequence ID" value="NZ_CABKQC010000014.1"/>
</dbReference>
<accession>A0A412ZNY8</accession>
<evidence type="ECO:0000313" key="7">
    <source>
        <dbReference type="EMBL" id="KAA4533755.1"/>
    </source>
</evidence>
<evidence type="ECO:0000313" key="6">
    <source>
        <dbReference type="EMBL" id="KAA3954460.1"/>
    </source>
</evidence>
<dbReference type="AlphaFoldDB" id="A0A412ZNY8"/>
<feature type="domain" description="DUF4957" evidence="3">
    <location>
        <begin position="375"/>
        <end position="519"/>
    </location>
</feature>
<reference evidence="10 11" key="1">
    <citation type="journal article" date="2019" name="Nat. Med.">
        <title>A library of human gut bacterial isolates paired with longitudinal multiomics data enables mechanistic microbiome research.</title>
        <authorList>
            <person name="Poyet M."/>
            <person name="Groussin M."/>
            <person name="Gibbons S.M."/>
            <person name="Avila-Pacheco J."/>
            <person name="Jiang X."/>
            <person name="Kearney S.M."/>
            <person name="Perrotta A.R."/>
            <person name="Berdy B."/>
            <person name="Zhao S."/>
            <person name="Lieberman T.D."/>
            <person name="Swanson P.K."/>
            <person name="Smith M."/>
            <person name="Roesemann S."/>
            <person name="Alexander J.E."/>
            <person name="Rich S.A."/>
            <person name="Livny J."/>
            <person name="Vlamakis H."/>
            <person name="Clish C."/>
            <person name="Bullock K."/>
            <person name="Deik A."/>
            <person name="Scott J."/>
            <person name="Pierce K.A."/>
            <person name="Xavier R.J."/>
            <person name="Alm E.J."/>
        </authorList>
    </citation>
    <scope>NUCLEOTIDE SEQUENCE [LARGE SCALE GENOMIC DNA]</scope>
    <source>
        <strain evidence="8 13">BIOML-A14</strain>
        <strain evidence="5 11">BIOML-A160</strain>
        <strain evidence="6 10">BIOML-A163</strain>
        <strain evidence="9 12">BIOML-A2</strain>
        <strain evidence="7 14">BIOML-A41</strain>
    </source>
</reference>
<dbReference type="EMBL" id="VWFC01000012">
    <property type="protein sequence ID" value="KAB1326465.1"/>
    <property type="molecule type" value="Genomic_DNA"/>
</dbReference>
<gene>
    <name evidence="9" type="ORF">F3B53_12270</name>
    <name evidence="7" type="ORF">F3B85_16860</name>
    <name evidence="8" type="ORF">F3B98_02800</name>
    <name evidence="6" type="ORF">F3D71_02190</name>
    <name evidence="5" type="ORF">F3F25_25355</name>
</gene>
<evidence type="ECO:0000313" key="11">
    <source>
        <dbReference type="Proteomes" id="UP000365824"/>
    </source>
</evidence>
<dbReference type="InterPro" id="IPR032149">
    <property type="entry name" value="DUF4988"/>
</dbReference>
<dbReference type="Pfam" id="PF16378">
    <property type="entry name" value="DUF4988"/>
    <property type="match status" value="1"/>
</dbReference>
<evidence type="ECO:0000313" key="14">
    <source>
        <dbReference type="Proteomes" id="UP000478493"/>
    </source>
</evidence>
<dbReference type="InterPro" id="IPR011050">
    <property type="entry name" value="Pectin_lyase_fold/virulence"/>
</dbReference>
<evidence type="ECO:0000256" key="2">
    <source>
        <dbReference type="SAM" id="SignalP"/>
    </source>
</evidence>
<dbReference type="InterPro" id="IPR032530">
    <property type="entry name" value="DUF4957"/>
</dbReference>
<dbReference type="EMBL" id="VWLE01000012">
    <property type="protein sequence ID" value="KAA3954460.1"/>
    <property type="molecule type" value="Genomic_DNA"/>
</dbReference>
<sequence>MKKVWSMFMLLAVCLVACTNIDDLEDDVDALKKRVTALETQVRDINSNTEALRELYNEGTFITNIEEKSDSYTLTLSNGKTVNLYMKNDNNLLCPIIGIDSEGYWTVLYNKNETPERLTVNGQPVKANGESGKTPTFNVDSEGYWQVSYDGGKNYSYIYKEGTNDKVSATGDGSAPTEDKNFKSVTVENNELVLVLAGEDAPTIRIPIVRDFECSFAAEDLKQVQEFSAGEVKEFTMTVRGVENTMITAPEGWSAKFSKEAGKENVLVVTAPASSAKMMTRATADNSTDIAVLATSGKYAMIAKIQVKVIDTPQSKDFYTEYNTNGNITIGNVSITKGANEAILLDGSDESASNIRNLIHQKTEQTVIFLEKGAYDFNTPSIAEITGTVVIIGRYSDSKPILKPELLWKLKSGKLIFKNIQLDLTKIDASGGNNKYMFCNADATADFEDFVFEDCEITNIQKNFYYNNVATYTIKNIYAKNSRFQLNTTVDGILIFNIYKTTHLDAMQMFTFENNIVYNKTSVAGQILSWDNKIVQTPDQQQIKVSFCNNSIVNYVGKNYHLKFYDATKMTISKNIFYADPNMNSDATMCGIYKTESTPEFDVKDNIAYGLTETNKWNSFGATVKPTNPIEEQLLRLTNSPFTSMDLDKGIFIPDNAYTGFGSTINQ</sequence>
<organism evidence="6 10">
    <name type="scientific">Bacteroides ovatus</name>
    <dbReference type="NCBI Taxonomy" id="28116"/>
    <lineage>
        <taxon>Bacteria</taxon>
        <taxon>Pseudomonadati</taxon>
        <taxon>Bacteroidota</taxon>
        <taxon>Bacteroidia</taxon>
        <taxon>Bacteroidales</taxon>
        <taxon>Bacteroidaceae</taxon>
        <taxon>Bacteroides</taxon>
    </lineage>
</organism>
<dbReference type="Pfam" id="PF16318">
    <property type="entry name" value="DUF4957"/>
    <property type="match status" value="1"/>
</dbReference>
<evidence type="ECO:0000259" key="4">
    <source>
        <dbReference type="Pfam" id="PF16378"/>
    </source>
</evidence>
<dbReference type="Proteomes" id="UP000323717">
    <property type="component" value="Unassembled WGS sequence"/>
</dbReference>
<dbReference type="EMBL" id="VWFO01000002">
    <property type="protein sequence ID" value="KAA4666670.1"/>
    <property type="molecule type" value="Genomic_DNA"/>
</dbReference>
<evidence type="ECO:0000313" key="10">
    <source>
        <dbReference type="Proteomes" id="UP000323717"/>
    </source>
</evidence>
<comment type="caution">
    <text evidence="6">The sequence shown here is derived from an EMBL/GenBank/DDBJ whole genome shotgun (WGS) entry which is preliminary data.</text>
</comment>
<dbReference type="Proteomes" id="UP000435985">
    <property type="component" value="Unassembled WGS sequence"/>
</dbReference>
<dbReference type="EMBL" id="VWLB01000060">
    <property type="protein sequence ID" value="KAA3922834.1"/>
    <property type="molecule type" value="Genomic_DNA"/>
</dbReference>
<evidence type="ECO:0000313" key="9">
    <source>
        <dbReference type="EMBL" id="KAB1326465.1"/>
    </source>
</evidence>
<dbReference type="Proteomes" id="UP000375690">
    <property type="component" value="Unassembled WGS sequence"/>
</dbReference>
<feature type="coiled-coil region" evidence="1">
    <location>
        <begin position="21"/>
        <end position="48"/>
    </location>
</feature>
<evidence type="ECO:0000256" key="1">
    <source>
        <dbReference type="SAM" id="Coils"/>
    </source>
</evidence>
<feature type="signal peptide" evidence="2">
    <location>
        <begin position="1"/>
        <end position="19"/>
    </location>
</feature>
<keyword evidence="2" id="KW-0732">Signal</keyword>
<dbReference type="EMBL" id="VWGP01000012">
    <property type="protein sequence ID" value="KAA4533755.1"/>
    <property type="molecule type" value="Genomic_DNA"/>
</dbReference>
<protein>
    <submittedName>
        <fullName evidence="6">DUF4957 domain-containing protein</fullName>
    </submittedName>
</protein>
<name>A0A412ZNY8_BACOV</name>
<dbReference type="Proteomes" id="UP000365824">
    <property type="component" value="Unassembled WGS sequence"/>
</dbReference>
<evidence type="ECO:0000313" key="12">
    <source>
        <dbReference type="Proteomes" id="UP000375690"/>
    </source>
</evidence>
<dbReference type="Proteomes" id="UP000478493">
    <property type="component" value="Unassembled WGS sequence"/>
</dbReference>
<evidence type="ECO:0000313" key="5">
    <source>
        <dbReference type="EMBL" id="KAA3922834.1"/>
    </source>
</evidence>
<evidence type="ECO:0000259" key="3">
    <source>
        <dbReference type="Pfam" id="PF16318"/>
    </source>
</evidence>
<evidence type="ECO:0000313" key="8">
    <source>
        <dbReference type="EMBL" id="KAA4666670.1"/>
    </source>
</evidence>
<feature type="chain" id="PRO_5041127027" evidence="2">
    <location>
        <begin position="20"/>
        <end position="667"/>
    </location>
</feature>
<feature type="domain" description="DUF4988" evidence="4">
    <location>
        <begin position="24"/>
        <end position="206"/>
    </location>
</feature>
<keyword evidence="1" id="KW-0175">Coiled coil</keyword>
<dbReference type="SUPFAM" id="SSF51126">
    <property type="entry name" value="Pectin lyase-like"/>
    <property type="match status" value="1"/>
</dbReference>
<proteinExistence type="predicted"/>
<evidence type="ECO:0000313" key="13">
    <source>
        <dbReference type="Proteomes" id="UP000435985"/>
    </source>
</evidence>